<dbReference type="RefSeq" id="WP_145852642.1">
    <property type="nucleotide sequence ID" value="NZ_RPFW01000002.1"/>
</dbReference>
<dbReference type="InterPro" id="IPR029052">
    <property type="entry name" value="Metallo-depent_PP-like"/>
</dbReference>
<dbReference type="OrthoDB" id="9804511at2"/>
<evidence type="ECO:0000256" key="1">
    <source>
        <dbReference type="ARBA" id="ARBA00022729"/>
    </source>
</evidence>
<keyword evidence="1" id="KW-0732">Signal</keyword>
<feature type="compositionally biased region" description="Polar residues" evidence="2">
    <location>
        <begin position="297"/>
        <end position="306"/>
    </location>
</feature>
<keyword evidence="5" id="KW-1185">Reference proteome</keyword>
<protein>
    <submittedName>
        <fullName evidence="4">Metallophosphoesterase family protein</fullName>
    </submittedName>
</protein>
<comment type="caution">
    <text evidence="4">The sequence shown here is derived from an EMBL/GenBank/DDBJ whole genome shotgun (WGS) entry which is preliminary data.</text>
</comment>
<evidence type="ECO:0000313" key="5">
    <source>
        <dbReference type="Proteomes" id="UP000460272"/>
    </source>
</evidence>
<dbReference type="Gene3D" id="3.60.21.10">
    <property type="match status" value="1"/>
</dbReference>
<dbReference type="PANTHER" id="PTHR22953">
    <property type="entry name" value="ACID PHOSPHATASE RELATED"/>
    <property type="match status" value="1"/>
</dbReference>
<evidence type="ECO:0000256" key="2">
    <source>
        <dbReference type="SAM" id="MobiDB-lite"/>
    </source>
</evidence>
<organism evidence="4 5">
    <name type="scientific">Trebonia kvetii</name>
    <dbReference type="NCBI Taxonomy" id="2480626"/>
    <lineage>
        <taxon>Bacteria</taxon>
        <taxon>Bacillati</taxon>
        <taxon>Actinomycetota</taxon>
        <taxon>Actinomycetes</taxon>
        <taxon>Streptosporangiales</taxon>
        <taxon>Treboniaceae</taxon>
        <taxon>Trebonia</taxon>
    </lineage>
</organism>
<dbReference type="Pfam" id="PF00149">
    <property type="entry name" value="Metallophos"/>
    <property type="match status" value="1"/>
</dbReference>
<sequence>MSAPRGPRHRPLAEQYEQWMAHLRRHGVSRRAFTETPVGAAAGDFVLGSGSGSGPAAGVAVASAGTIAEGFLVNGRHLSYGDDPRTQMWVGGQLFNVRTYNAVPPKSLRVWLEYGADRSYGMTVEAEIRELISHVPVWDGEPGALRASRMLNADQFFVHAHLTGLAPGTEYHYRFRYATGGDHGATSDATFMTVPDVVTEPFTFTAFGDEGIPGPSLDRDPSLKPEKTWGMWNNGSFEPDDPDDPANTGHNTTSAVIKQIMRVCNLANGTPSRFNLQAGDLCYAQGKGDIQPIINPNGPNGSQPADGNTPAPPPTSHGWGFYDPWVWTSWLPMIEHSAARIPWMFATGNHDSELFSAQLAADQATVDAYGKLGYGGLATRLDLPATGPSGCPSVYSLRYGNVGIISLDANELCFEFQGLTGYSGGAQAAWLEERLAAWRADPTVDFIIAFFHECAFSTCNGHSSDGGVRSTLAPLFAWYQLDLAVQGHNHVYERTNPLLYDAATNSARSTRQAVAVSPDEPAEVEPARDGTTYVVVGTAGTPRYGWTGGATDRNFAAGPGSGTTVSADPTAKSGPWVAELDFSKTYETVDWSQARYDDYGFIALDVTPAPRGQRTTMTLRFINEQGRELDRVVFSRTAGETLPRPAV</sequence>
<dbReference type="PANTHER" id="PTHR22953:SF153">
    <property type="entry name" value="PURPLE ACID PHOSPHATASE"/>
    <property type="match status" value="1"/>
</dbReference>
<dbReference type="InterPro" id="IPR004843">
    <property type="entry name" value="Calcineurin-like_PHP"/>
</dbReference>
<feature type="region of interest" description="Disordered" evidence="2">
    <location>
        <begin position="292"/>
        <end position="315"/>
    </location>
</feature>
<dbReference type="AlphaFoldDB" id="A0A6P2C380"/>
<proteinExistence type="predicted"/>
<dbReference type="InterPro" id="IPR039331">
    <property type="entry name" value="PAPs-like"/>
</dbReference>
<name>A0A6P2C380_9ACTN</name>
<evidence type="ECO:0000313" key="4">
    <source>
        <dbReference type="EMBL" id="TVZ04936.1"/>
    </source>
</evidence>
<evidence type="ECO:0000259" key="3">
    <source>
        <dbReference type="Pfam" id="PF00149"/>
    </source>
</evidence>
<feature type="domain" description="Calcineurin-like phosphoesterase" evidence="3">
    <location>
        <begin position="324"/>
        <end position="492"/>
    </location>
</feature>
<dbReference type="SUPFAM" id="SSF56300">
    <property type="entry name" value="Metallo-dependent phosphatases"/>
    <property type="match status" value="1"/>
</dbReference>
<dbReference type="Proteomes" id="UP000460272">
    <property type="component" value="Unassembled WGS sequence"/>
</dbReference>
<dbReference type="GO" id="GO:0003993">
    <property type="term" value="F:acid phosphatase activity"/>
    <property type="evidence" value="ECO:0007669"/>
    <property type="project" value="InterPro"/>
</dbReference>
<dbReference type="EMBL" id="RPFW01000002">
    <property type="protein sequence ID" value="TVZ04936.1"/>
    <property type="molecule type" value="Genomic_DNA"/>
</dbReference>
<accession>A0A6P2C380</accession>
<gene>
    <name evidence="4" type="ORF">EAS64_09890</name>
</gene>
<reference evidence="4 5" key="1">
    <citation type="submission" date="2018-11" db="EMBL/GenBank/DDBJ databases">
        <title>Trebonia kvetii gen.nov., sp.nov., a novel acidophilic actinobacterium, and proposal of the new actinobacterial family Treboniaceae fam. nov.</title>
        <authorList>
            <person name="Rapoport D."/>
            <person name="Sagova-Mareckova M."/>
            <person name="Sedlacek I."/>
            <person name="Provaznik J."/>
            <person name="Kralova S."/>
            <person name="Pavlinic D."/>
            <person name="Benes V."/>
            <person name="Kopecky J."/>
        </authorList>
    </citation>
    <scope>NUCLEOTIDE SEQUENCE [LARGE SCALE GENOMIC DNA]</scope>
    <source>
        <strain evidence="4 5">15Tr583</strain>
    </source>
</reference>